<evidence type="ECO:0000256" key="3">
    <source>
        <dbReference type="ARBA" id="ARBA00022452"/>
    </source>
</evidence>
<dbReference type="RefSeq" id="WP_188222159.1">
    <property type="nucleotide sequence ID" value="NZ_JACVXD010000001.1"/>
</dbReference>
<accession>A0A8J6U383</accession>
<dbReference type="InterPro" id="IPR012910">
    <property type="entry name" value="Plug_dom"/>
</dbReference>
<dbReference type="SUPFAM" id="SSF56935">
    <property type="entry name" value="Porins"/>
    <property type="match status" value="1"/>
</dbReference>
<reference evidence="12 13" key="1">
    <citation type="journal article" date="2018" name="J. Microbiol.">
        <title>Aestuariibaculum marinum sp. nov., a marine bacterium isolated from seawater in South Korea.</title>
        <authorList>
            <person name="Choi J."/>
            <person name="Lee D."/>
            <person name="Jang J.H."/>
            <person name="Cha S."/>
            <person name="Seo T."/>
        </authorList>
    </citation>
    <scope>NUCLEOTIDE SEQUENCE [LARGE SCALE GENOMIC DNA]</scope>
    <source>
        <strain evidence="12 13">IP7</strain>
    </source>
</reference>
<dbReference type="Proteomes" id="UP000621516">
    <property type="component" value="Unassembled WGS sequence"/>
</dbReference>
<dbReference type="InterPro" id="IPR037066">
    <property type="entry name" value="Plug_dom_sf"/>
</dbReference>
<keyword evidence="3 8" id="KW-1134">Transmembrane beta strand</keyword>
<evidence type="ECO:0000256" key="9">
    <source>
        <dbReference type="RuleBase" id="RU003357"/>
    </source>
</evidence>
<dbReference type="Pfam" id="PF07715">
    <property type="entry name" value="Plug"/>
    <property type="match status" value="1"/>
</dbReference>
<dbReference type="AlphaFoldDB" id="A0A8J6U383"/>
<comment type="similarity">
    <text evidence="8 9">Belongs to the TonB-dependent receptor family.</text>
</comment>
<dbReference type="InterPro" id="IPR036942">
    <property type="entry name" value="Beta-barrel_TonB_sf"/>
</dbReference>
<name>A0A8J6U383_9FLAO</name>
<feature type="domain" description="TonB-dependent receptor plug" evidence="11">
    <location>
        <begin position="141"/>
        <end position="250"/>
    </location>
</feature>
<evidence type="ECO:0000256" key="1">
    <source>
        <dbReference type="ARBA" id="ARBA00004571"/>
    </source>
</evidence>
<dbReference type="NCBIfam" id="TIGR04057">
    <property type="entry name" value="SusC_RagA_signa"/>
    <property type="match status" value="1"/>
</dbReference>
<dbReference type="EMBL" id="JACVXD010000001">
    <property type="protein sequence ID" value="MBD0822852.1"/>
    <property type="molecule type" value="Genomic_DNA"/>
</dbReference>
<dbReference type="Gene3D" id="2.170.130.10">
    <property type="entry name" value="TonB-dependent receptor, plug domain"/>
    <property type="match status" value="1"/>
</dbReference>
<dbReference type="InterPro" id="IPR039426">
    <property type="entry name" value="TonB-dep_rcpt-like"/>
</dbReference>
<comment type="caution">
    <text evidence="12">The sequence shown here is derived from an EMBL/GenBank/DDBJ whole genome shotgun (WGS) entry which is preliminary data.</text>
</comment>
<evidence type="ECO:0000256" key="4">
    <source>
        <dbReference type="ARBA" id="ARBA00022692"/>
    </source>
</evidence>
<evidence type="ECO:0000256" key="5">
    <source>
        <dbReference type="ARBA" id="ARBA00023077"/>
    </source>
</evidence>
<dbReference type="Pfam" id="PF13715">
    <property type="entry name" value="CarbopepD_reg_2"/>
    <property type="match status" value="1"/>
</dbReference>
<dbReference type="SUPFAM" id="SSF49464">
    <property type="entry name" value="Carboxypeptidase regulatory domain-like"/>
    <property type="match status" value="1"/>
</dbReference>
<evidence type="ECO:0000256" key="2">
    <source>
        <dbReference type="ARBA" id="ARBA00022448"/>
    </source>
</evidence>
<organism evidence="12 13">
    <name type="scientific">Aestuariibaculum marinum</name>
    <dbReference type="NCBI Taxonomy" id="2683592"/>
    <lineage>
        <taxon>Bacteria</taxon>
        <taxon>Pseudomonadati</taxon>
        <taxon>Bacteroidota</taxon>
        <taxon>Flavobacteriia</taxon>
        <taxon>Flavobacteriales</taxon>
        <taxon>Flavobacteriaceae</taxon>
    </lineage>
</organism>
<keyword evidence="5 9" id="KW-0798">TonB box</keyword>
<dbReference type="GO" id="GO:0009279">
    <property type="term" value="C:cell outer membrane"/>
    <property type="evidence" value="ECO:0007669"/>
    <property type="project" value="UniProtKB-SubCell"/>
</dbReference>
<dbReference type="InterPro" id="IPR008969">
    <property type="entry name" value="CarboxyPept-like_regulatory"/>
</dbReference>
<dbReference type="InterPro" id="IPR023997">
    <property type="entry name" value="TonB-dep_OMP_SusC/RagA_CS"/>
</dbReference>
<evidence type="ECO:0000259" key="11">
    <source>
        <dbReference type="Pfam" id="PF07715"/>
    </source>
</evidence>
<evidence type="ECO:0000259" key="10">
    <source>
        <dbReference type="Pfam" id="PF00593"/>
    </source>
</evidence>
<dbReference type="Gene3D" id="2.40.170.20">
    <property type="entry name" value="TonB-dependent receptor, beta-barrel domain"/>
    <property type="match status" value="1"/>
</dbReference>
<evidence type="ECO:0000313" key="12">
    <source>
        <dbReference type="EMBL" id="MBD0822852.1"/>
    </source>
</evidence>
<keyword evidence="6 8" id="KW-0472">Membrane</keyword>
<evidence type="ECO:0000256" key="7">
    <source>
        <dbReference type="ARBA" id="ARBA00023237"/>
    </source>
</evidence>
<feature type="domain" description="TonB-dependent receptor-like beta-barrel" evidence="10">
    <location>
        <begin position="451"/>
        <end position="854"/>
    </location>
</feature>
<keyword evidence="2 8" id="KW-0813">Transport</keyword>
<proteinExistence type="inferred from homology"/>
<protein>
    <submittedName>
        <fullName evidence="12">SusC/RagA family TonB-linked outer membrane protein</fullName>
    </submittedName>
</protein>
<dbReference type="Gene3D" id="2.60.40.1120">
    <property type="entry name" value="Carboxypeptidase-like, regulatory domain"/>
    <property type="match status" value="1"/>
</dbReference>
<keyword evidence="13" id="KW-1185">Reference proteome</keyword>
<keyword evidence="7 8" id="KW-0998">Cell outer membrane</keyword>
<comment type="subcellular location">
    <subcellularLocation>
        <location evidence="1 8">Cell outer membrane</location>
        <topology evidence="1 8">Multi-pass membrane protein</topology>
    </subcellularLocation>
</comment>
<evidence type="ECO:0000256" key="6">
    <source>
        <dbReference type="ARBA" id="ARBA00023136"/>
    </source>
</evidence>
<sequence>MKKYLFTGCNFDFKCSTIALLIFCITSYQVQGKNTNLKSTDTELVKLKQKVEISGKVTDKEGLPLLGANIIEKGTTNGTQTDFDGAFSLNVSSANATIVISYTGFKTQEIALKGETSLTITLEEDTAVLDEVIVIGYGSVKKKDLTGAVVQVKPDKIANENPQTVQDVLRGVPGLKVGYSADAKGGGSLQIRGQTSVYTDGGHNSPLIILDGMQFYGELSEINPDDIEQIDVLKDASSTAVYGSKAAAGVLIITTKKGRQGKPIINFNFNAGINVKSAYRDIYDKEGYIKYREDWETAKTYGFNDNTGQYEAWVADRVGQVGYFSSPFKLDQYGISQDEWLAYQSTSETDGRSLMEVWGRRLGLEDVILDNFTAGKSHDWNGSTFRTGINKDYNLSVSGAGEQVNYYMSLGYLSTEGAVQGNDYSAVRANMKVNGKVTDWLEVGANVNFQDRTDGDIRVGTGTNYWDANMLRNSPYSNFRDADGNYERLPMGLNIGGYNYYYDRQFMDLEKGFTVLNTIFNAKVKLPFGITYSFNVSPRYQFFYDRYFQSSAHEGWDPANVGVDRGHAKSFDWNLNNNITWDHTFNDKHHFIVTLVQEAEERRYWSDDIDARNILPSDALGFHNTSNATLDNSGFSTTDTHQTADGLMARLFYSYDDRYMLTGTIRRDGYSAFGASNPYATFPSIALGWNLSNENWFNWDAMNTAKLRLSWGKNGNRSLADPYVSLANLGSGTGATMGYVDSSGEIVDVKYLAIDRMANPNLQWEKTTSTNIGFDFGFLNNRISGSIDAYNMVTNDMIMAQRLPSFSGFGSITTNLGEVQNKGFEIAINTVNIQNPNFEWRTNFALSYNKNTINALYGNQENVLDSEGNVIGQREADDISNGWFIGKAISEIWDYEVIGIWQKDEWQEAERYGQRPGDPKVANHYTADDAADGTPVYNDNDKVFLGETAPPVNWSLRNEFTFFKNWDFSINMYSYMGHKSLNGNYLNNYNDGSLYTYNYNPFKNPYWTIDNPTNDWARLDAIAPAGAGAAKLYNRNFIRLDNIALSYSLPQNVLDRMNVKNFKFIMSVRNVATWAADWEYFGDPETGGLATRTFNFGFNLTL</sequence>
<gene>
    <name evidence="12" type="ORF">ICJ85_02350</name>
</gene>
<keyword evidence="4 8" id="KW-0812">Transmembrane</keyword>
<dbReference type="InterPro" id="IPR023996">
    <property type="entry name" value="TonB-dep_OMP_SusC/RagA"/>
</dbReference>
<dbReference type="InterPro" id="IPR000531">
    <property type="entry name" value="Beta-barrel_TonB"/>
</dbReference>
<evidence type="ECO:0000256" key="8">
    <source>
        <dbReference type="PROSITE-ProRule" id="PRU01360"/>
    </source>
</evidence>
<dbReference type="NCBIfam" id="TIGR04056">
    <property type="entry name" value="OMP_RagA_SusC"/>
    <property type="match status" value="1"/>
</dbReference>
<dbReference type="Pfam" id="PF00593">
    <property type="entry name" value="TonB_dep_Rec_b-barrel"/>
    <property type="match status" value="1"/>
</dbReference>
<dbReference type="PROSITE" id="PS52016">
    <property type="entry name" value="TONB_DEPENDENT_REC_3"/>
    <property type="match status" value="1"/>
</dbReference>
<evidence type="ECO:0000313" key="13">
    <source>
        <dbReference type="Proteomes" id="UP000621516"/>
    </source>
</evidence>